<gene>
    <name evidence="3" type="ORF">UV54_C0044G0011</name>
</gene>
<dbReference type="PROSITE" id="PS51740">
    <property type="entry name" value="SPOVT_ABRB"/>
    <property type="match status" value="1"/>
</dbReference>
<protein>
    <recommendedName>
        <fullName evidence="2">SpoVT-AbrB domain-containing protein</fullName>
    </recommendedName>
</protein>
<keyword evidence="1" id="KW-0238">DNA-binding</keyword>
<organism evidence="3 4">
    <name type="scientific">Candidatus Beckwithbacteria bacterium GW2011_GWA2_43_10</name>
    <dbReference type="NCBI Taxonomy" id="1618369"/>
    <lineage>
        <taxon>Bacteria</taxon>
        <taxon>Candidatus Beckwithiibacteriota</taxon>
    </lineage>
</organism>
<evidence type="ECO:0000259" key="2">
    <source>
        <dbReference type="PROSITE" id="PS51740"/>
    </source>
</evidence>
<dbReference type="STRING" id="1618369.UV54_C0044G0011"/>
<dbReference type="Proteomes" id="UP000034213">
    <property type="component" value="Unassembled WGS sequence"/>
</dbReference>
<evidence type="ECO:0000256" key="1">
    <source>
        <dbReference type="PROSITE-ProRule" id="PRU01076"/>
    </source>
</evidence>
<dbReference type="InterPro" id="IPR007159">
    <property type="entry name" value="SpoVT-AbrB_dom"/>
</dbReference>
<reference evidence="3 4" key="1">
    <citation type="journal article" date="2015" name="Nature">
        <title>rRNA introns, odd ribosomes, and small enigmatic genomes across a large radiation of phyla.</title>
        <authorList>
            <person name="Brown C.T."/>
            <person name="Hug L.A."/>
            <person name="Thomas B.C."/>
            <person name="Sharon I."/>
            <person name="Castelle C.J."/>
            <person name="Singh A."/>
            <person name="Wilkins M.J."/>
            <person name="Williams K.H."/>
            <person name="Banfield J.F."/>
        </authorList>
    </citation>
    <scope>NUCLEOTIDE SEQUENCE [LARGE SCALE GENOMIC DNA]</scope>
</reference>
<dbReference type="Gene3D" id="2.10.260.10">
    <property type="match status" value="1"/>
</dbReference>
<accession>A0A0G1C0B6</accession>
<name>A0A0G1C0B6_9BACT</name>
<evidence type="ECO:0000313" key="4">
    <source>
        <dbReference type="Proteomes" id="UP000034213"/>
    </source>
</evidence>
<dbReference type="AlphaFoldDB" id="A0A0G1C0B6"/>
<dbReference type="InterPro" id="IPR037914">
    <property type="entry name" value="SpoVT-AbrB_sf"/>
</dbReference>
<dbReference type="GO" id="GO:0003677">
    <property type="term" value="F:DNA binding"/>
    <property type="evidence" value="ECO:0007669"/>
    <property type="project" value="UniProtKB-UniRule"/>
</dbReference>
<sequence length="79" mass="8977">MQFITTVTQKGQVTLPLALRQAVNIDVYDKVMVSRDKKSIKITPQEDILDLAGTLKPRKNKNKTALQARKYMETHYSGV</sequence>
<feature type="domain" description="SpoVT-AbrB" evidence="2">
    <location>
        <begin position="2"/>
        <end position="47"/>
    </location>
</feature>
<dbReference type="Pfam" id="PF04014">
    <property type="entry name" value="MazE_antitoxin"/>
    <property type="match status" value="1"/>
</dbReference>
<dbReference type="EMBL" id="LCEW01000044">
    <property type="protein sequence ID" value="KKS79022.1"/>
    <property type="molecule type" value="Genomic_DNA"/>
</dbReference>
<dbReference type="SUPFAM" id="SSF89447">
    <property type="entry name" value="AbrB/MazE/MraZ-like"/>
    <property type="match status" value="1"/>
</dbReference>
<proteinExistence type="predicted"/>
<dbReference type="SMART" id="SM00966">
    <property type="entry name" value="SpoVT_AbrB"/>
    <property type="match status" value="1"/>
</dbReference>
<comment type="caution">
    <text evidence="3">The sequence shown here is derived from an EMBL/GenBank/DDBJ whole genome shotgun (WGS) entry which is preliminary data.</text>
</comment>
<evidence type="ECO:0000313" key="3">
    <source>
        <dbReference type="EMBL" id="KKS79022.1"/>
    </source>
</evidence>